<dbReference type="SUPFAM" id="SSF51161">
    <property type="entry name" value="Trimeric LpxA-like enzymes"/>
    <property type="match status" value="1"/>
</dbReference>
<gene>
    <name evidence="3" type="ORF">PM10SUCC1_37520</name>
</gene>
<comment type="caution">
    <text evidence="3">The sequence shown here is derived from an EMBL/GenBank/DDBJ whole genome shotgun (WGS) entry which is preliminary data.</text>
</comment>
<name>A0A9W6GNC8_9FUSO</name>
<evidence type="ECO:0000313" key="4">
    <source>
        <dbReference type="Proteomes" id="UP001144471"/>
    </source>
</evidence>
<accession>A0A9W6GNC8</accession>
<dbReference type="EMBL" id="BSDY01000041">
    <property type="protein sequence ID" value="GLI58238.1"/>
    <property type="molecule type" value="Genomic_DNA"/>
</dbReference>
<evidence type="ECO:0000256" key="1">
    <source>
        <dbReference type="ARBA" id="ARBA00022679"/>
    </source>
</evidence>
<keyword evidence="4" id="KW-1185">Reference proteome</keyword>
<dbReference type="InterPro" id="IPR050179">
    <property type="entry name" value="Trans_hexapeptide_repeat"/>
</dbReference>
<dbReference type="RefSeq" id="WP_281837943.1">
    <property type="nucleotide sequence ID" value="NZ_BSDY01000041.1"/>
</dbReference>
<dbReference type="InterPro" id="IPR018357">
    <property type="entry name" value="Hexapep_transf_CS"/>
</dbReference>
<evidence type="ECO:0000313" key="3">
    <source>
        <dbReference type="EMBL" id="GLI58238.1"/>
    </source>
</evidence>
<dbReference type="GO" id="GO:0016740">
    <property type="term" value="F:transferase activity"/>
    <property type="evidence" value="ECO:0007669"/>
    <property type="project" value="UniProtKB-KW"/>
</dbReference>
<dbReference type="Pfam" id="PF00132">
    <property type="entry name" value="Hexapep"/>
    <property type="match status" value="1"/>
</dbReference>
<protein>
    <submittedName>
        <fullName evidence="3">Chloramphenicol acetyltransferase</fullName>
    </submittedName>
</protein>
<dbReference type="PANTHER" id="PTHR43300:SF11">
    <property type="entry name" value="ACETYLTRANSFERASE RV3034C-RELATED"/>
    <property type="match status" value="1"/>
</dbReference>
<keyword evidence="2" id="KW-0677">Repeat</keyword>
<dbReference type="PROSITE" id="PS00101">
    <property type="entry name" value="HEXAPEP_TRANSFERASES"/>
    <property type="match status" value="1"/>
</dbReference>
<dbReference type="CDD" id="cd03349">
    <property type="entry name" value="LbH_XAT"/>
    <property type="match status" value="1"/>
</dbReference>
<proteinExistence type="predicted"/>
<reference evidence="3" key="1">
    <citation type="submission" date="2022-12" db="EMBL/GenBank/DDBJ databases">
        <title>Reference genome sequencing for broad-spectrum identification of bacterial and archaeal isolates by mass spectrometry.</title>
        <authorList>
            <person name="Sekiguchi Y."/>
            <person name="Tourlousse D.M."/>
        </authorList>
    </citation>
    <scope>NUCLEOTIDE SEQUENCE</scope>
    <source>
        <strain evidence="3">10succ1</strain>
    </source>
</reference>
<evidence type="ECO:0000256" key="2">
    <source>
        <dbReference type="ARBA" id="ARBA00022737"/>
    </source>
</evidence>
<dbReference type="InterPro" id="IPR001451">
    <property type="entry name" value="Hexapep"/>
</dbReference>
<keyword evidence="1" id="KW-0808">Transferase</keyword>
<dbReference type="Proteomes" id="UP001144471">
    <property type="component" value="Unassembled WGS sequence"/>
</dbReference>
<organism evidence="3 4">
    <name type="scientific">Propionigenium maris DSM 9537</name>
    <dbReference type="NCBI Taxonomy" id="1123000"/>
    <lineage>
        <taxon>Bacteria</taxon>
        <taxon>Fusobacteriati</taxon>
        <taxon>Fusobacteriota</taxon>
        <taxon>Fusobacteriia</taxon>
        <taxon>Fusobacteriales</taxon>
        <taxon>Fusobacteriaceae</taxon>
        <taxon>Propionigenium</taxon>
    </lineage>
</organism>
<dbReference type="AlphaFoldDB" id="A0A9W6GNC8"/>
<sequence length="219" mass="25242">MEKNHWFYTRIIKDEVTNENIEVGEGTYYSAYYQGGKKFEEFNVRYLYGREEDRELATLLWEPDKLRIGKYCSIASGAVFLLGGNHTHRMDWVTVYPFKGTSKKAYESKGDTVVGNDVWIGMEAMVMPGVKIGDGAVVAARSVVTKDIPPYTVVGGNPAKVIKERYTLEEVSILQRVSWWNWKEEDIERGMEILQSRDLKKLEKFYENEILGGLRDEKC</sequence>
<dbReference type="PANTHER" id="PTHR43300">
    <property type="entry name" value="ACETYLTRANSFERASE"/>
    <property type="match status" value="1"/>
</dbReference>
<dbReference type="Gene3D" id="2.160.10.10">
    <property type="entry name" value="Hexapeptide repeat proteins"/>
    <property type="match status" value="1"/>
</dbReference>
<dbReference type="InterPro" id="IPR011004">
    <property type="entry name" value="Trimer_LpxA-like_sf"/>
</dbReference>